<sequence length="44" mass="4445">MLPVLLSRAGKLAAASSAVGSVLVGYWACKMPASLVRATSWPGA</sequence>
<comment type="caution">
    <text evidence="1">The sequence shown here is derived from an EMBL/GenBank/DDBJ whole genome shotgun (WGS) entry which is preliminary data.</text>
</comment>
<feature type="non-terminal residue" evidence="1">
    <location>
        <position position="44"/>
    </location>
</feature>
<reference evidence="1" key="1">
    <citation type="journal article" date="2019" name="Sci. Rep.">
        <title>Draft genome of Tanacetum cinerariifolium, the natural source of mosquito coil.</title>
        <authorList>
            <person name="Yamashiro T."/>
            <person name="Shiraishi A."/>
            <person name="Satake H."/>
            <person name="Nakayama K."/>
        </authorList>
    </citation>
    <scope>NUCLEOTIDE SEQUENCE</scope>
</reference>
<dbReference type="AlphaFoldDB" id="A0A699X6I7"/>
<proteinExistence type="predicted"/>
<name>A0A699X6I7_TANCI</name>
<evidence type="ECO:0000313" key="1">
    <source>
        <dbReference type="EMBL" id="GFD55307.1"/>
    </source>
</evidence>
<dbReference type="EMBL" id="BKCJ011816418">
    <property type="protein sequence ID" value="GFD55307.1"/>
    <property type="molecule type" value="Genomic_DNA"/>
</dbReference>
<accession>A0A699X6I7</accession>
<gene>
    <name evidence="1" type="ORF">Tci_927276</name>
</gene>
<protein>
    <submittedName>
        <fullName evidence="1">Uncharacterized protein</fullName>
    </submittedName>
</protein>
<organism evidence="1">
    <name type="scientific">Tanacetum cinerariifolium</name>
    <name type="common">Dalmatian daisy</name>
    <name type="synonym">Chrysanthemum cinerariifolium</name>
    <dbReference type="NCBI Taxonomy" id="118510"/>
    <lineage>
        <taxon>Eukaryota</taxon>
        <taxon>Viridiplantae</taxon>
        <taxon>Streptophyta</taxon>
        <taxon>Embryophyta</taxon>
        <taxon>Tracheophyta</taxon>
        <taxon>Spermatophyta</taxon>
        <taxon>Magnoliopsida</taxon>
        <taxon>eudicotyledons</taxon>
        <taxon>Gunneridae</taxon>
        <taxon>Pentapetalae</taxon>
        <taxon>asterids</taxon>
        <taxon>campanulids</taxon>
        <taxon>Asterales</taxon>
        <taxon>Asteraceae</taxon>
        <taxon>Asteroideae</taxon>
        <taxon>Anthemideae</taxon>
        <taxon>Anthemidinae</taxon>
        <taxon>Tanacetum</taxon>
    </lineage>
</organism>